<gene>
    <name evidence="3" type="ORF">GX533_02260</name>
</gene>
<name>A0A832Q821_9BACT</name>
<feature type="transmembrane region" description="Helical" evidence="2">
    <location>
        <begin position="38"/>
        <end position="59"/>
    </location>
</feature>
<dbReference type="InterPro" id="IPR011042">
    <property type="entry name" value="6-blade_b-propeller_TolB-like"/>
</dbReference>
<keyword evidence="2" id="KW-1133">Transmembrane helix</keyword>
<feature type="region of interest" description="Disordered" evidence="1">
    <location>
        <begin position="1"/>
        <end position="27"/>
    </location>
</feature>
<evidence type="ECO:0000313" key="3">
    <source>
        <dbReference type="EMBL" id="HHX99479.1"/>
    </source>
</evidence>
<dbReference type="Proteomes" id="UP000576550">
    <property type="component" value="Unassembled WGS sequence"/>
</dbReference>
<evidence type="ECO:0000256" key="2">
    <source>
        <dbReference type="SAM" id="Phobius"/>
    </source>
</evidence>
<evidence type="ECO:0008006" key="5">
    <source>
        <dbReference type="Google" id="ProtNLM"/>
    </source>
</evidence>
<evidence type="ECO:0000256" key="1">
    <source>
        <dbReference type="SAM" id="MobiDB-lite"/>
    </source>
</evidence>
<dbReference type="SUPFAM" id="SSF82171">
    <property type="entry name" value="DPP6 N-terminal domain-like"/>
    <property type="match status" value="1"/>
</dbReference>
<proteinExistence type="predicted"/>
<comment type="caution">
    <text evidence="3">The sequence shown here is derived from an EMBL/GenBank/DDBJ whole genome shotgun (WGS) entry which is preliminary data.</text>
</comment>
<sequence>MENQSVEVSSVPPVADEGGVNTEPSIPTLTAKPKPKTWLVVLLVILGLLFVVGGTYAFIMKSVKQDKEVDIVADEDGGVVVKELGEKEKVVEKKVVTSKKTKALNKLFYVKDGNIFSYDITTKENKKLTSYSETSANIGISNVIDEKLIGFTRCLTIEGDYGCALLTLNTDTMKVEERKKLGKSEHSSGATFATATKFAYTFFDGNKWSLVYENNGVVKKLEDITMTGEFGRGGFVEDSSKVAFSPDKKYLLQISTASPRAIMDPTVHVYDLSNDKKDVIENATQPQWMDSELIVYRSYDEENQKGDGLYIYNVKTKKSEKINGVVDASYLPNVLYGTKKIVYNVYPTKQVWLYNDENGKNEKLADLGLDPLWVNESTVVFTSIENCTNDCEGMMDYNVLGISIFDLKTNTATFIPEIKNAGPIVTEYL</sequence>
<keyword evidence="2" id="KW-0812">Transmembrane</keyword>
<evidence type="ECO:0000313" key="4">
    <source>
        <dbReference type="Proteomes" id="UP000576550"/>
    </source>
</evidence>
<accession>A0A832Q821</accession>
<dbReference type="AlphaFoldDB" id="A0A832Q821"/>
<reference evidence="3 4" key="1">
    <citation type="journal article" date="2020" name="Biotechnol. Biofuels">
        <title>New insights from the biogas microbiome by comprehensive genome-resolved metagenomics of nearly 1600 species originating from multiple anaerobic digesters.</title>
        <authorList>
            <person name="Campanaro S."/>
            <person name="Treu L."/>
            <person name="Rodriguez-R L.M."/>
            <person name="Kovalovszki A."/>
            <person name="Ziels R.M."/>
            <person name="Maus I."/>
            <person name="Zhu X."/>
            <person name="Kougias P.G."/>
            <person name="Basile A."/>
            <person name="Luo G."/>
            <person name="Schluter A."/>
            <person name="Konstantinidis K.T."/>
            <person name="Angelidaki I."/>
        </authorList>
    </citation>
    <scope>NUCLEOTIDE SEQUENCE [LARGE SCALE GENOMIC DNA]</scope>
    <source>
        <strain evidence="3">AS05jafATM_89</strain>
    </source>
</reference>
<dbReference type="Gene3D" id="2.120.10.30">
    <property type="entry name" value="TolB, C-terminal domain"/>
    <property type="match status" value="1"/>
</dbReference>
<protein>
    <recommendedName>
        <fullName evidence="5">Dipeptidylpeptidase IV N-terminal domain-containing protein</fullName>
    </recommendedName>
</protein>
<dbReference type="EMBL" id="DUTP01000003">
    <property type="protein sequence ID" value="HHX99479.1"/>
    <property type="molecule type" value="Genomic_DNA"/>
</dbReference>
<organism evidence="3 4">
    <name type="scientific">Candidatus Dojkabacteria bacterium</name>
    <dbReference type="NCBI Taxonomy" id="2099670"/>
    <lineage>
        <taxon>Bacteria</taxon>
        <taxon>Candidatus Dojkabacteria</taxon>
    </lineage>
</organism>
<keyword evidence="2" id="KW-0472">Membrane</keyword>